<keyword evidence="4" id="KW-0375">Hydrogen ion transport</keyword>
<evidence type="ECO:0000256" key="2">
    <source>
        <dbReference type="ARBA" id="ARBA00022448"/>
    </source>
</evidence>
<name>A0A0L6TZQ2_9FIRM</name>
<comment type="similarity">
    <text evidence="1 4">Belongs to the V-ATPase D subunit family.</text>
</comment>
<organism evidence="5 6">
    <name type="scientific">Acetobacterium bakii</name>
    <dbReference type="NCBI Taxonomy" id="52689"/>
    <lineage>
        <taxon>Bacteria</taxon>
        <taxon>Bacillati</taxon>
        <taxon>Bacillota</taxon>
        <taxon>Clostridia</taxon>
        <taxon>Eubacteriales</taxon>
        <taxon>Eubacteriaceae</taxon>
        <taxon>Acetobacterium</taxon>
    </lineage>
</organism>
<gene>
    <name evidence="4" type="primary">atpD</name>
    <name evidence="5" type="ORF">AKG39_14205</name>
</gene>
<evidence type="ECO:0000313" key="5">
    <source>
        <dbReference type="EMBL" id="KNZ41045.1"/>
    </source>
</evidence>
<keyword evidence="6" id="KW-1185">Reference proteome</keyword>
<dbReference type="HAMAP" id="MF_00271">
    <property type="entry name" value="ATP_synth_D_arch"/>
    <property type="match status" value="1"/>
</dbReference>
<evidence type="ECO:0000256" key="4">
    <source>
        <dbReference type="HAMAP-Rule" id="MF_00271"/>
    </source>
</evidence>
<dbReference type="NCBIfam" id="TIGR00309">
    <property type="entry name" value="V_ATPase_subD"/>
    <property type="match status" value="1"/>
</dbReference>
<dbReference type="RefSeq" id="WP_050741065.1">
    <property type="nucleotide sequence ID" value="NZ_LGYO01000038.1"/>
</dbReference>
<reference evidence="6" key="1">
    <citation type="submission" date="2015-07" db="EMBL/GenBank/DDBJ databases">
        <title>Draft genome sequence of Acetobacterium bakii DSM 8293, a potential psychrophilic chemical producer through syngas fermentation.</title>
        <authorList>
            <person name="Song Y."/>
            <person name="Hwang S."/>
            <person name="Cho B.-K."/>
        </authorList>
    </citation>
    <scope>NUCLEOTIDE SEQUENCE [LARGE SCALE GENOMIC DNA]</scope>
    <source>
        <strain evidence="6">DSM 8239</strain>
    </source>
</reference>
<accession>A0A0L6TZQ2</accession>
<dbReference type="EMBL" id="LGYO01000038">
    <property type="protein sequence ID" value="KNZ41045.1"/>
    <property type="molecule type" value="Genomic_DNA"/>
</dbReference>
<dbReference type="GO" id="GO:0042777">
    <property type="term" value="P:proton motive force-driven plasma membrane ATP synthesis"/>
    <property type="evidence" value="ECO:0007669"/>
    <property type="project" value="UniProtKB-UniRule"/>
</dbReference>
<dbReference type="GO" id="GO:0005524">
    <property type="term" value="F:ATP binding"/>
    <property type="evidence" value="ECO:0007669"/>
    <property type="project" value="UniProtKB-UniRule"/>
</dbReference>
<keyword evidence="2 4" id="KW-0813">Transport</keyword>
<dbReference type="PANTHER" id="PTHR11671">
    <property type="entry name" value="V-TYPE ATP SYNTHASE SUBUNIT D"/>
    <property type="match status" value="1"/>
</dbReference>
<dbReference type="GO" id="GO:0046961">
    <property type="term" value="F:proton-transporting ATPase activity, rotational mechanism"/>
    <property type="evidence" value="ECO:0007669"/>
    <property type="project" value="InterPro"/>
</dbReference>
<dbReference type="GO" id="GO:0046933">
    <property type="term" value="F:proton-transporting ATP synthase activity, rotational mechanism"/>
    <property type="evidence" value="ECO:0007669"/>
    <property type="project" value="UniProtKB-UniRule"/>
</dbReference>
<evidence type="ECO:0000256" key="1">
    <source>
        <dbReference type="ARBA" id="ARBA00005850"/>
    </source>
</evidence>
<keyword evidence="4" id="KW-0066">ATP synthesis</keyword>
<dbReference type="PATRIC" id="fig|52689.4.peg.2216"/>
<protein>
    <recommendedName>
        <fullName evidence="4">V-type ATP synthase subunit D</fullName>
    </recommendedName>
    <alternativeName>
        <fullName evidence="4">V-ATPase subunit D</fullName>
    </alternativeName>
</protein>
<dbReference type="AlphaFoldDB" id="A0A0L6TZQ2"/>
<comment type="caution">
    <text evidence="5">The sequence shown here is derived from an EMBL/GenBank/DDBJ whole genome shotgun (WGS) entry which is preliminary data.</text>
</comment>
<dbReference type="Gene3D" id="1.10.287.3240">
    <property type="match status" value="1"/>
</dbReference>
<dbReference type="Pfam" id="PF01813">
    <property type="entry name" value="ATP-synt_D"/>
    <property type="match status" value="1"/>
</dbReference>
<dbReference type="InterPro" id="IPR002699">
    <property type="entry name" value="V_ATPase_D"/>
</dbReference>
<evidence type="ECO:0000256" key="3">
    <source>
        <dbReference type="ARBA" id="ARBA00023065"/>
    </source>
</evidence>
<keyword evidence="3 4" id="KW-0406">Ion transport</keyword>
<dbReference type="STRING" id="52689.AKG39_14205"/>
<sequence>MAIKTTPTKANLIKTKARLNFSEKGYDLLDKKRTILIQEIMQLVKEAEIIESEIGRLFQEAYEALKQTSISMGLNHLEEFALSVNSEIPFDIRTKGVMGVDIPEVIYTEASDQILPYGFYENNPALDITIKKFTDVKYLSYQLAQIETTAYKLSLEIKKTQKSANALDKIQIPKLKDEIKYIQDTIEEKEREEFFRLKKIKSKR</sequence>
<dbReference type="OrthoDB" id="9781718at2"/>
<proteinExistence type="inferred from homology"/>
<dbReference type="Proteomes" id="UP000036873">
    <property type="component" value="Unassembled WGS sequence"/>
</dbReference>
<comment type="function">
    <text evidence="4">Produces ATP from ADP in the presence of a proton gradient across the membrane.</text>
</comment>
<evidence type="ECO:0000313" key="6">
    <source>
        <dbReference type="Proteomes" id="UP000036873"/>
    </source>
</evidence>